<gene>
    <name evidence="2" type="ORF">CAPTEDRAFT_209242</name>
</gene>
<dbReference type="AlphaFoldDB" id="R7T9K4"/>
<evidence type="ECO:0000313" key="3">
    <source>
        <dbReference type="EnsemblMetazoa" id="CapteP209242"/>
    </source>
</evidence>
<feature type="repeat" description="ANK" evidence="1">
    <location>
        <begin position="140"/>
        <end position="172"/>
    </location>
</feature>
<evidence type="ECO:0000256" key="1">
    <source>
        <dbReference type="PROSITE-ProRule" id="PRU00023"/>
    </source>
</evidence>
<accession>R7T9K4</accession>
<keyword evidence="4" id="KW-1185">Reference proteome</keyword>
<dbReference type="Gene3D" id="1.25.40.20">
    <property type="entry name" value="Ankyrin repeat-containing domain"/>
    <property type="match status" value="1"/>
</dbReference>
<proteinExistence type="predicted"/>
<protein>
    <submittedName>
        <fullName evidence="2 3">Uncharacterized protein</fullName>
    </submittedName>
</protein>
<dbReference type="PROSITE" id="PS50088">
    <property type="entry name" value="ANK_REPEAT"/>
    <property type="match status" value="1"/>
</dbReference>
<keyword evidence="1" id="KW-0040">ANK repeat</keyword>
<dbReference type="PROSITE" id="PS50297">
    <property type="entry name" value="ANK_REP_REGION"/>
    <property type="match status" value="1"/>
</dbReference>
<reference evidence="3" key="3">
    <citation type="submission" date="2015-06" db="UniProtKB">
        <authorList>
            <consortium name="EnsemblMetazoa"/>
        </authorList>
    </citation>
    <scope>IDENTIFICATION</scope>
</reference>
<name>R7T9K4_CAPTE</name>
<evidence type="ECO:0000313" key="2">
    <source>
        <dbReference type="EMBL" id="ELT87649.1"/>
    </source>
</evidence>
<dbReference type="SUPFAM" id="SSF48403">
    <property type="entry name" value="Ankyrin repeat"/>
    <property type="match status" value="1"/>
</dbReference>
<dbReference type="EnsemblMetazoa" id="CapteT209242">
    <property type="protein sequence ID" value="CapteP209242"/>
    <property type="gene ID" value="CapteG209242"/>
</dbReference>
<dbReference type="SMART" id="SM00248">
    <property type="entry name" value="ANK"/>
    <property type="match status" value="1"/>
</dbReference>
<organism evidence="2">
    <name type="scientific">Capitella teleta</name>
    <name type="common">Polychaete worm</name>
    <dbReference type="NCBI Taxonomy" id="283909"/>
    <lineage>
        <taxon>Eukaryota</taxon>
        <taxon>Metazoa</taxon>
        <taxon>Spiralia</taxon>
        <taxon>Lophotrochozoa</taxon>
        <taxon>Annelida</taxon>
        <taxon>Polychaeta</taxon>
        <taxon>Sedentaria</taxon>
        <taxon>Scolecida</taxon>
        <taxon>Capitellidae</taxon>
        <taxon>Capitella</taxon>
    </lineage>
</organism>
<dbReference type="Proteomes" id="UP000014760">
    <property type="component" value="Unassembled WGS sequence"/>
</dbReference>
<dbReference type="HOGENOM" id="CLU_1273337_0_0_1"/>
<dbReference type="EMBL" id="AMQN01034097">
    <property type="status" value="NOT_ANNOTATED_CDS"/>
    <property type="molecule type" value="Genomic_DNA"/>
</dbReference>
<evidence type="ECO:0000313" key="4">
    <source>
        <dbReference type="Proteomes" id="UP000014760"/>
    </source>
</evidence>
<reference evidence="4" key="1">
    <citation type="submission" date="2012-12" db="EMBL/GenBank/DDBJ databases">
        <authorList>
            <person name="Hellsten U."/>
            <person name="Grimwood J."/>
            <person name="Chapman J.A."/>
            <person name="Shapiro H."/>
            <person name="Aerts A."/>
            <person name="Otillar R.P."/>
            <person name="Terry A.Y."/>
            <person name="Boore J.L."/>
            <person name="Simakov O."/>
            <person name="Marletaz F."/>
            <person name="Cho S.-J."/>
            <person name="Edsinger-Gonzales E."/>
            <person name="Havlak P."/>
            <person name="Kuo D.-H."/>
            <person name="Larsson T."/>
            <person name="Lv J."/>
            <person name="Arendt D."/>
            <person name="Savage R."/>
            <person name="Osoegawa K."/>
            <person name="de Jong P."/>
            <person name="Lindberg D.R."/>
            <person name="Seaver E.C."/>
            <person name="Weisblat D.A."/>
            <person name="Putnam N.H."/>
            <person name="Grigoriev I.V."/>
            <person name="Rokhsar D.S."/>
        </authorList>
    </citation>
    <scope>NUCLEOTIDE SEQUENCE</scope>
    <source>
        <strain evidence="4">I ESC-2004</strain>
    </source>
</reference>
<sequence length="217" mass="24687">MDKDNPPNVVKHRFIYDEVQCKKRSARSVAEELQANYSQFSASSYYLSAEEVKAAKDVLIYRDLTDVDEDVRQRKSDVIQRLEKGRKRRLATQAKESPPLLEASPSDLMGRRVLHQCSEDGGAPQWYPADPNIQSNSKCECMTPLHKACADNKHKFVTMLMEYGADCNQEDASGHSATTLAAKLCHEECLQSIRWHTESKGREKEQIRKGMSQFCNT</sequence>
<dbReference type="Pfam" id="PF12796">
    <property type="entry name" value="Ank_2"/>
    <property type="match status" value="1"/>
</dbReference>
<dbReference type="InterPro" id="IPR036770">
    <property type="entry name" value="Ankyrin_rpt-contain_sf"/>
</dbReference>
<dbReference type="EMBL" id="KB312233">
    <property type="protein sequence ID" value="ELT87649.1"/>
    <property type="molecule type" value="Genomic_DNA"/>
</dbReference>
<reference evidence="2 4" key="2">
    <citation type="journal article" date="2013" name="Nature">
        <title>Insights into bilaterian evolution from three spiralian genomes.</title>
        <authorList>
            <person name="Simakov O."/>
            <person name="Marletaz F."/>
            <person name="Cho S.J."/>
            <person name="Edsinger-Gonzales E."/>
            <person name="Havlak P."/>
            <person name="Hellsten U."/>
            <person name="Kuo D.H."/>
            <person name="Larsson T."/>
            <person name="Lv J."/>
            <person name="Arendt D."/>
            <person name="Savage R."/>
            <person name="Osoegawa K."/>
            <person name="de Jong P."/>
            <person name="Grimwood J."/>
            <person name="Chapman J.A."/>
            <person name="Shapiro H."/>
            <person name="Aerts A."/>
            <person name="Otillar R.P."/>
            <person name="Terry A.Y."/>
            <person name="Boore J.L."/>
            <person name="Grigoriev I.V."/>
            <person name="Lindberg D.R."/>
            <person name="Seaver E.C."/>
            <person name="Weisblat D.A."/>
            <person name="Putnam N.H."/>
            <person name="Rokhsar D.S."/>
        </authorList>
    </citation>
    <scope>NUCLEOTIDE SEQUENCE</scope>
    <source>
        <strain evidence="2 4">I ESC-2004</strain>
    </source>
</reference>
<dbReference type="InterPro" id="IPR002110">
    <property type="entry name" value="Ankyrin_rpt"/>
</dbReference>
<dbReference type="EMBL" id="AMQN01034096">
    <property type="status" value="NOT_ANNOTATED_CDS"/>
    <property type="molecule type" value="Genomic_DNA"/>
</dbReference>